<dbReference type="FunCoup" id="A0A0G4G9Q6">
    <property type="interactions" value="1"/>
</dbReference>
<feature type="domain" description="N-acetyltransferase" evidence="3">
    <location>
        <begin position="90"/>
        <end position="250"/>
    </location>
</feature>
<dbReference type="SUPFAM" id="SSF55729">
    <property type="entry name" value="Acyl-CoA N-acyltransferases (Nat)"/>
    <property type="match status" value="1"/>
</dbReference>
<dbReference type="PROSITE" id="PS51186">
    <property type="entry name" value="GNAT"/>
    <property type="match status" value="1"/>
</dbReference>
<dbReference type="OrthoDB" id="41532at2759"/>
<accession>A0A0G4G9Q6</accession>
<evidence type="ECO:0000259" key="3">
    <source>
        <dbReference type="PROSITE" id="PS51186"/>
    </source>
</evidence>
<dbReference type="InParanoid" id="A0A0G4G9Q6"/>
<keyword evidence="5" id="KW-1185">Reference proteome</keyword>
<dbReference type="InterPro" id="IPR000182">
    <property type="entry name" value="GNAT_dom"/>
</dbReference>
<keyword evidence="1" id="KW-0808">Transferase</keyword>
<dbReference type="Gene3D" id="3.40.630.30">
    <property type="match status" value="1"/>
</dbReference>
<protein>
    <recommendedName>
        <fullName evidence="3">N-acetyltransferase domain-containing protein</fullName>
    </recommendedName>
</protein>
<dbReference type="PANTHER" id="PTHR13947">
    <property type="entry name" value="GNAT FAMILY N-ACETYLTRANSFERASE"/>
    <property type="match status" value="1"/>
</dbReference>
<dbReference type="PANTHER" id="PTHR13947:SF37">
    <property type="entry name" value="LD18367P"/>
    <property type="match status" value="1"/>
</dbReference>
<proteinExistence type="predicted"/>
<name>A0A0G4G9Q6_VITBC</name>
<dbReference type="Pfam" id="PF00583">
    <property type="entry name" value="Acetyltransf_1"/>
    <property type="match status" value="1"/>
</dbReference>
<dbReference type="PhylomeDB" id="A0A0G4G9Q6"/>
<dbReference type="InterPro" id="IPR016181">
    <property type="entry name" value="Acyl_CoA_acyltransferase"/>
</dbReference>
<feature type="transmembrane region" description="Helical" evidence="2">
    <location>
        <begin position="63"/>
        <end position="92"/>
    </location>
</feature>
<evidence type="ECO:0000313" key="5">
    <source>
        <dbReference type="Proteomes" id="UP000041254"/>
    </source>
</evidence>
<dbReference type="AlphaFoldDB" id="A0A0G4G9Q6"/>
<evidence type="ECO:0000313" key="4">
    <source>
        <dbReference type="EMBL" id="CEM25436.1"/>
    </source>
</evidence>
<dbReference type="CDD" id="cd04301">
    <property type="entry name" value="NAT_SF"/>
    <property type="match status" value="1"/>
</dbReference>
<evidence type="ECO:0000256" key="2">
    <source>
        <dbReference type="SAM" id="Phobius"/>
    </source>
</evidence>
<dbReference type="EMBL" id="CDMY01000601">
    <property type="protein sequence ID" value="CEM25436.1"/>
    <property type="molecule type" value="Genomic_DNA"/>
</dbReference>
<evidence type="ECO:0000256" key="1">
    <source>
        <dbReference type="ARBA" id="ARBA00022679"/>
    </source>
</evidence>
<dbReference type="OMA" id="RGDLIIW"/>
<dbReference type="GO" id="GO:0008080">
    <property type="term" value="F:N-acetyltransferase activity"/>
    <property type="evidence" value="ECO:0007669"/>
    <property type="project" value="InterPro"/>
</dbReference>
<keyword evidence="2" id="KW-1133">Transmembrane helix</keyword>
<keyword evidence="2" id="KW-0472">Membrane</keyword>
<gene>
    <name evidence="4" type="ORF">Vbra_17257</name>
</gene>
<organism evidence="4 5">
    <name type="scientific">Vitrella brassicaformis (strain CCMP3155)</name>
    <dbReference type="NCBI Taxonomy" id="1169540"/>
    <lineage>
        <taxon>Eukaryota</taxon>
        <taxon>Sar</taxon>
        <taxon>Alveolata</taxon>
        <taxon>Colpodellida</taxon>
        <taxon>Vitrellaceae</taxon>
        <taxon>Vitrella</taxon>
    </lineage>
</organism>
<sequence length="268" mass="31104">MAGPTKGRRPSPLIDRKDSLALLTIRTYEAKDEEYVKSLLFAHARSQIWPAVKFFTFRNMQEWLILFVLFKLYVSFVELLIIFGLFVIWLFIRAKWEFESYIYTSCHDLDDIDNIYLKETGSHFWVAEVPLPSAASHLKSKPSQHGHSEDEDRMIVGCIAVTPSVEEPRRVAQVMRLVVAQQSRRMRVGTSMLKELEAFCLKGGFEEIRFWANNLRPEAIRFYESNGYEILSIHQRNLMRGDLVLLRRLLAGTKSDLSPSLRHADSTF</sequence>
<dbReference type="VEuPathDB" id="CryptoDB:Vbra_17257"/>
<dbReference type="STRING" id="1169540.A0A0G4G9Q6"/>
<dbReference type="InterPro" id="IPR050769">
    <property type="entry name" value="NAT_camello-type"/>
</dbReference>
<keyword evidence="2" id="KW-0812">Transmembrane</keyword>
<dbReference type="Proteomes" id="UP000041254">
    <property type="component" value="Unassembled WGS sequence"/>
</dbReference>
<reference evidence="4 5" key="1">
    <citation type="submission" date="2014-11" db="EMBL/GenBank/DDBJ databases">
        <authorList>
            <person name="Zhu J."/>
            <person name="Qi W."/>
            <person name="Song R."/>
        </authorList>
    </citation>
    <scope>NUCLEOTIDE SEQUENCE [LARGE SCALE GENOMIC DNA]</scope>
</reference>